<keyword evidence="2" id="KW-0695">RNA-directed DNA polymerase</keyword>
<dbReference type="Proteomes" id="UP000001572">
    <property type="component" value="Chromosome"/>
</dbReference>
<dbReference type="Pfam" id="PF08388">
    <property type="entry name" value="GIIM"/>
    <property type="match status" value="1"/>
</dbReference>
<dbReference type="KEGG" id="amt:Amet_0622"/>
<dbReference type="PANTHER" id="PTHR34047:SF3">
    <property type="entry name" value="BLR2052 PROTEIN"/>
    <property type="match status" value="1"/>
</dbReference>
<dbReference type="NCBIfam" id="TIGR04416">
    <property type="entry name" value="group_II_RT_mat"/>
    <property type="match status" value="1"/>
</dbReference>
<dbReference type="InterPro" id="IPR030931">
    <property type="entry name" value="Group_II_RT_mat"/>
</dbReference>
<dbReference type="InterPro" id="IPR051083">
    <property type="entry name" value="GrpII_Intron_Splice-Mob/Def"/>
</dbReference>
<dbReference type="InterPro" id="IPR043502">
    <property type="entry name" value="DNA/RNA_pol_sf"/>
</dbReference>
<dbReference type="eggNOG" id="COG3344">
    <property type="taxonomic scope" value="Bacteria"/>
</dbReference>
<dbReference type="InterPro" id="IPR013597">
    <property type="entry name" value="Mat_intron_G2"/>
</dbReference>
<evidence type="ECO:0000259" key="1">
    <source>
        <dbReference type="PROSITE" id="PS50878"/>
    </source>
</evidence>
<dbReference type="RefSeq" id="WP_011971756.1">
    <property type="nucleotide sequence ID" value="NC_009633.1"/>
</dbReference>
<dbReference type="PANTHER" id="PTHR34047">
    <property type="entry name" value="NUCLEAR INTRON MATURASE 1, MITOCHONDRIAL-RELATED"/>
    <property type="match status" value="1"/>
</dbReference>
<dbReference type="InterPro" id="IPR000477">
    <property type="entry name" value="RT_dom"/>
</dbReference>
<accession>A6TKY0</accession>
<feature type="domain" description="Reverse transcriptase" evidence="1">
    <location>
        <begin position="49"/>
        <end position="288"/>
    </location>
</feature>
<dbReference type="Pfam" id="PF00078">
    <property type="entry name" value="RVT_1"/>
    <property type="match status" value="1"/>
</dbReference>
<protein>
    <submittedName>
        <fullName evidence="2">RNA-directed DNA polymerase (Reverse transcriptase)</fullName>
    </submittedName>
</protein>
<dbReference type="OrthoDB" id="9793236at2"/>
<sequence>MKKEKPFQITKRAVFEAFKKVEANKGAPGIDEVTLQEYENNLEDNLYKLWNSMSSGSYFPQAVRGVEIPKKNGGVRVLGVPSIDDRIAQNVMVSELNPKVEPIFYEDSYGYRENKSAIDAIEVTRKRCWEYDWLIEFDIVGLFDNINHDLLMKAVKQHTNEKWVILYIERTLKVPMVMSDGIHVERTKGTPQGGVISAVLANLFMHYAFDHWMTRKHSNNPWVRYADDGLIHSHSLKEAEVLLLKLGERFKDCHLEIHPNKTKIIYCKDDNRKQNHIHTNFDFLGYTFRARTVKTKKGNYFTGFTPAVSKIAIKSFMDKIKKLRKNSYLSLTELAEKMNPIIRGWANYFDKFTASKVHAILSCVNLSLARWMMKKSKRYKNKFMAALRRLSSIAEETPSLFVHWKMGICPKN</sequence>
<keyword evidence="3" id="KW-1185">Reference proteome</keyword>
<dbReference type="AlphaFoldDB" id="A6TKY0"/>
<evidence type="ECO:0000313" key="3">
    <source>
        <dbReference type="Proteomes" id="UP000001572"/>
    </source>
</evidence>
<keyword evidence="2" id="KW-0548">Nucleotidyltransferase</keyword>
<dbReference type="CDD" id="cd01651">
    <property type="entry name" value="RT_G2_intron"/>
    <property type="match status" value="1"/>
</dbReference>
<proteinExistence type="predicted"/>
<keyword evidence="2" id="KW-0808">Transferase</keyword>
<gene>
    <name evidence="2" type="ordered locus">Amet_0622</name>
</gene>
<evidence type="ECO:0000313" key="2">
    <source>
        <dbReference type="EMBL" id="ABR46848.1"/>
    </source>
</evidence>
<dbReference type="SUPFAM" id="SSF56672">
    <property type="entry name" value="DNA/RNA polymerases"/>
    <property type="match status" value="1"/>
</dbReference>
<dbReference type="HOGENOM" id="CLU_013584_2_0_9"/>
<dbReference type="EMBL" id="CP000724">
    <property type="protein sequence ID" value="ABR46848.1"/>
    <property type="molecule type" value="Genomic_DNA"/>
</dbReference>
<dbReference type="PROSITE" id="PS50878">
    <property type="entry name" value="RT_POL"/>
    <property type="match status" value="1"/>
</dbReference>
<dbReference type="STRING" id="293826.Amet_0622"/>
<reference evidence="3" key="1">
    <citation type="journal article" date="2016" name="Genome Announc.">
        <title>Complete genome sequence of Alkaliphilus metalliredigens strain QYMF, an alkaliphilic and metal-reducing bacterium isolated from borax-contaminated leachate ponds.</title>
        <authorList>
            <person name="Hwang C."/>
            <person name="Copeland A."/>
            <person name="Lucas S."/>
            <person name="Lapidus A."/>
            <person name="Barry K."/>
            <person name="Detter J.C."/>
            <person name="Glavina Del Rio T."/>
            <person name="Hammon N."/>
            <person name="Israni S."/>
            <person name="Dalin E."/>
            <person name="Tice H."/>
            <person name="Pitluck S."/>
            <person name="Chertkov O."/>
            <person name="Brettin T."/>
            <person name="Bruce D."/>
            <person name="Han C."/>
            <person name="Schmutz J."/>
            <person name="Larimer F."/>
            <person name="Land M.L."/>
            <person name="Hauser L."/>
            <person name="Kyrpides N."/>
            <person name="Mikhailova N."/>
            <person name="Ye Q."/>
            <person name="Zhou J."/>
            <person name="Richardson P."/>
            <person name="Fields M.W."/>
        </authorList>
    </citation>
    <scope>NUCLEOTIDE SEQUENCE [LARGE SCALE GENOMIC DNA]</scope>
    <source>
        <strain evidence="3">QYMF</strain>
    </source>
</reference>
<dbReference type="GO" id="GO:0003964">
    <property type="term" value="F:RNA-directed DNA polymerase activity"/>
    <property type="evidence" value="ECO:0007669"/>
    <property type="project" value="UniProtKB-KW"/>
</dbReference>
<name>A6TKY0_ALKMQ</name>
<organism evidence="2 3">
    <name type="scientific">Alkaliphilus metalliredigens (strain QYMF)</name>
    <dbReference type="NCBI Taxonomy" id="293826"/>
    <lineage>
        <taxon>Bacteria</taxon>
        <taxon>Bacillati</taxon>
        <taxon>Bacillota</taxon>
        <taxon>Clostridia</taxon>
        <taxon>Peptostreptococcales</taxon>
        <taxon>Natronincolaceae</taxon>
        <taxon>Alkaliphilus</taxon>
    </lineage>
</organism>